<feature type="domain" description="N-acetyltransferase" evidence="1">
    <location>
        <begin position="1"/>
        <end position="157"/>
    </location>
</feature>
<protein>
    <submittedName>
        <fullName evidence="2">GNAT family N-acetyltransferase</fullName>
    </submittedName>
</protein>
<dbReference type="Proteomes" id="UP000673975">
    <property type="component" value="Unassembled WGS sequence"/>
</dbReference>
<dbReference type="InterPro" id="IPR016181">
    <property type="entry name" value="Acyl_CoA_acyltransferase"/>
</dbReference>
<dbReference type="PROSITE" id="PS51186">
    <property type="entry name" value="GNAT"/>
    <property type="match status" value="2"/>
</dbReference>
<dbReference type="GO" id="GO:0016747">
    <property type="term" value="F:acyltransferase activity, transferring groups other than amino-acyl groups"/>
    <property type="evidence" value="ECO:0007669"/>
    <property type="project" value="InterPro"/>
</dbReference>
<proteinExistence type="predicted"/>
<feature type="domain" description="N-acetyltransferase" evidence="1">
    <location>
        <begin position="170"/>
        <end position="298"/>
    </location>
</feature>
<dbReference type="Gene3D" id="3.40.630.30">
    <property type="match status" value="2"/>
</dbReference>
<name>A0A8J7SAS5_9BACT</name>
<comment type="caution">
    <text evidence="2">The sequence shown here is derived from an EMBL/GenBank/DDBJ whole genome shotgun (WGS) entry which is preliminary data.</text>
</comment>
<dbReference type="RefSeq" id="WP_210512420.1">
    <property type="nucleotide sequence ID" value="NZ_JAFIDN010000008.1"/>
</dbReference>
<evidence type="ECO:0000313" key="2">
    <source>
        <dbReference type="EMBL" id="MBP3193106.1"/>
    </source>
</evidence>
<dbReference type="AlphaFoldDB" id="A0A8J7SAS5"/>
<dbReference type="SUPFAM" id="SSF55729">
    <property type="entry name" value="Acyl-CoA N-acyltransferases (Nat)"/>
    <property type="match status" value="1"/>
</dbReference>
<keyword evidence="3" id="KW-1185">Reference proteome</keyword>
<dbReference type="EMBL" id="JAFIDN010000008">
    <property type="protein sequence ID" value="MBP3193106.1"/>
    <property type="molecule type" value="Genomic_DNA"/>
</dbReference>
<dbReference type="InterPro" id="IPR000182">
    <property type="entry name" value="GNAT_dom"/>
</dbReference>
<reference evidence="2" key="1">
    <citation type="submission" date="2021-02" db="EMBL/GenBank/DDBJ databases">
        <title>Natronogracilivirga saccharolytica gen. nov. sp. nov. a new anaerobic, haloalkiliphilic carbohydrate-fermenting bacterium from soda lake and proposing of Cyclonatronumiaceae fam. nov. in the phylum Balneolaeota.</title>
        <authorList>
            <person name="Zhilina T.N."/>
            <person name="Sorokin D.Y."/>
            <person name="Zavarzina D.G."/>
            <person name="Toshchakov S.V."/>
            <person name="Kublanov I.V."/>
        </authorList>
    </citation>
    <scope>NUCLEOTIDE SEQUENCE</scope>
    <source>
        <strain evidence="2">Z-1702</strain>
    </source>
</reference>
<dbReference type="Pfam" id="PF00583">
    <property type="entry name" value="Acetyltransf_1"/>
    <property type="match status" value="2"/>
</dbReference>
<gene>
    <name evidence="2" type="ORF">NATSA_10565</name>
</gene>
<dbReference type="CDD" id="cd04301">
    <property type="entry name" value="NAT_SF"/>
    <property type="match status" value="2"/>
</dbReference>
<accession>A0A8J7SAS5</accession>
<evidence type="ECO:0000313" key="3">
    <source>
        <dbReference type="Proteomes" id="UP000673975"/>
    </source>
</evidence>
<evidence type="ECO:0000259" key="1">
    <source>
        <dbReference type="PROSITE" id="PS51186"/>
    </source>
</evidence>
<organism evidence="2 3">
    <name type="scientific">Natronogracilivirga saccharolytica</name>
    <dbReference type="NCBI Taxonomy" id="2812953"/>
    <lineage>
        <taxon>Bacteria</taxon>
        <taxon>Pseudomonadati</taxon>
        <taxon>Balneolota</taxon>
        <taxon>Balneolia</taxon>
        <taxon>Balneolales</taxon>
        <taxon>Cyclonatronaceae</taxon>
        <taxon>Natronogracilivirga</taxon>
    </lineage>
</organism>
<sequence length="298" mass="34022">MIRAFTDNDFDAVLQLLQEALIHDTIDEGLLREKIYGDPDFSYDTTLVAEENESLSGFMQGVLRDVRGELIGYLKLMAVDSGKRKSGVGKEMYEQLESHFISKNAGKIRIFDAPLNYFQPGIDPRYTEALCFAWRMGFERFDDTTNLTADLHARDWQTSEKEQLLAEQGIIVSRADEDDRVELLRFIEKEFELWRHEVAIAYQSDPVAVHIARLNGKIRAFSAYNGNNVGTGWFGPMGTSKELRGKGIGAVLLKRCLKDLRDEGNKQAIIPWVGPIPFYAYHAGAKVDRVFWRFEKKL</sequence>